<keyword evidence="9" id="KW-0902">Two-component regulatory system</keyword>
<dbReference type="Proteomes" id="UP000432089">
    <property type="component" value="Unassembled WGS sequence"/>
</dbReference>
<dbReference type="SUPFAM" id="SSF55874">
    <property type="entry name" value="ATPase domain of HSP90 chaperone/DNA topoisomerase II/histidine kinase"/>
    <property type="match status" value="1"/>
</dbReference>
<accession>A0A7V7TZ06</accession>
<evidence type="ECO:0000256" key="2">
    <source>
        <dbReference type="ARBA" id="ARBA00004370"/>
    </source>
</evidence>
<dbReference type="GO" id="GO:0005886">
    <property type="term" value="C:plasma membrane"/>
    <property type="evidence" value="ECO:0007669"/>
    <property type="project" value="TreeGrafter"/>
</dbReference>
<comment type="subcellular location">
    <subcellularLocation>
        <location evidence="2">Membrane</location>
    </subcellularLocation>
</comment>
<feature type="transmembrane region" description="Helical" evidence="11">
    <location>
        <begin position="12"/>
        <end position="39"/>
    </location>
</feature>
<evidence type="ECO:0000256" key="7">
    <source>
        <dbReference type="ARBA" id="ARBA00022777"/>
    </source>
</evidence>
<keyword evidence="6 11" id="KW-0812">Transmembrane</keyword>
<evidence type="ECO:0000313" key="15">
    <source>
        <dbReference type="Proteomes" id="UP000432089"/>
    </source>
</evidence>
<dbReference type="Gene3D" id="1.10.287.130">
    <property type="match status" value="1"/>
</dbReference>
<name>A0A7V7TZ06_9HYPH</name>
<keyword evidence="7 14" id="KW-0418">Kinase</keyword>
<dbReference type="SMART" id="SM00387">
    <property type="entry name" value="HATPase_c"/>
    <property type="match status" value="1"/>
</dbReference>
<comment type="caution">
    <text evidence="14">The sequence shown here is derived from an EMBL/GenBank/DDBJ whole genome shotgun (WGS) entry which is preliminary data.</text>
</comment>
<dbReference type="Pfam" id="PF02518">
    <property type="entry name" value="HATPase_c"/>
    <property type="match status" value="1"/>
</dbReference>
<evidence type="ECO:0000313" key="14">
    <source>
        <dbReference type="EMBL" id="KAB0678503.1"/>
    </source>
</evidence>
<keyword evidence="4" id="KW-0597">Phosphoprotein</keyword>
<dbReference type="InterPro" id="IPR036890">
    <property type="entry name" value="HATPase_C_sf"/>
</dbReference>
<feature type="domain" description="HAMP" evidence="13">
    <location>
        <begin position="192"/>
        <end position="243"/>
    </location>
</feature>
<evidence type="ECO:0000256" key="10">
    <source>
        <dbReference type="ARBA" id="ARBA00023136"/>
    </source>
</evidence>
<keyword evidence="5" id="KW-0808">Transferase</keyword>
<dbReference type="Gene3D" id="3.30.565.10">
    <property type="entry name" value="Histidine kinase-like ATPase, C-terminal domain"/>
    <property type="match status" value="1"/>
</dbReference>
<feature type="domain" description="Histidine kinase" evidence="12">
    <location>
        <begin position="251"/>
        <end position="451"/>
    </location>
</feature>
<dbReference type="PROSITE" id="PS50109">
    <property type="entry name" value="HIS_KIN"/>
    <property type="match status" value="1"/>
</dbReference>
<evidence type="ECO:0000256" key="6">
    <source>
        <dbReference type="ARBA" id="ARBA00022692"/>
    </source>
</evidence>
<dbReference type="AlphaFoldDB" id="A0A7V7TZ06"/>
<dbReference type="SUPFAM" id="SSF47384">
    <property type="entry name" value="Homodimeric domain of signal transducing histidine kinase"/>
    <property type="match status" value="1"/>
</dbReference>
<dbReference type="InterPro" id="IPR050428">
    <property type="entry name" value="TCS_sensor_his_kinase"/>
</dbReference>
<dbReference type="EC" id="2.7.13.3" evidence="3"/>
<evidence type="ECO:0000259" key="13">
    <source>
        <dbReference type="PROSITE" id="PS50885"/>
    </source>
</evidence>
<evidence type="ECO:0000256" key="5">
    <source>
        <dbReference type="ARBA" id="ARBA00022679"/>
    </source>
</evidence>
<dbReference type="PANTHER" id="PTHR45436">
    <property type="entry name" value="SENSOR HISTIDINE KINASE YKOH"/>
    <property type="match status" value="1"/>
</dbReference>
<keyword evidence="10 11" id="KW-0472">Membrane</keyword>
<proteinExistence type="predicted"/>
<evidence type="ECO:0000256" key="1">
    <source>
        <dbReference type="ARBA" id="ARBA00000085"/>
    </source>
</evidence>
<keyword evidence="8 11" id="KW-1133">Transmembrane helix</keyword>
<protein>
    <recommendedName>
        <fullName evidence="3">histidine kinase</fullName>
        <ecNumber evidence="3">2.7.13.3</ecNumber>
    </recommendedName>
</protein>
<dbReference type="InterPro" id="IPR005467">
    <property type="entry name" value="His_kinase_dom"/>
</dbReference>
<keyword evidence="15" id="KW-1185">Reference proteome</keyword>
<dbReference type="PRINTS" id="PR00344">
    <property type="entry name" value="BCTRLSENSOR"/>
</dbReference>
<reference evidence="14 15" key="1">
    <citation type="submission" date="2019-09" db="EMBL/GenBank/DDBJ databases">
        <title>YIM 132180 draft genome.</title>
        <authorList>
            <person name="Zhang K."/>
        </authorList>
    </citation>
    <scope>NUCLEOTIDE SEQUENCE [LARGE SCALE GENOMIC DNA]</scope>
    <source>
        <strain evidence="14 15">YIM 132180</strain>
    </source>
</reference>
<evidence type="ECO:0000256" key="8">
    <source>
        <dbReference type="ARBA" id="ARBA00022989"/>
    </source>
</evidence>
<dbReference type="InterPro" id="IPR036097">
    <property type="entry name" value="HisK_dim/P_sf"/>
</dbReference>
<dbReference type="PROSITE" id="PS50885">
    <property type="entry name" value="HAMP"/>
    <property type="match status" value="1"/>
</dbReference>
<comment type="catalytic activity">
    <reaction evidence="1">
        <text>ATP + protein L-histidine = ADP + protein N-phospho-L-histidine.</text>
        <dbReference type="EC" id="2.7.13.3"/>
    </reaction>
</comment>
<evidence type="ECO:0000256" key="9">
    <source>
        <dbReference type="ARBA" id="ARBA00023012"/>
    </source>
</evidence>
<dbReference type="InterPro" id="IPR004358">
    <property type="entry name" value="Sig_transdc_His_kin-like_C"/>
</dbReference>
<evidence type="ECO:0000256" key="11">
    <source>
        <dbReference type="SAM" id="Phobius"/>
    </source>
</evidence>
<dbReference type="EMBL" id="VZDO01000013">
    <property type="protein sequence ID" value="KAB0678503.1"/>
    <property type="molecule type" value="Genomic_DNA"/>
</dbReference>
<dbReference type="InterPro" id="IPR003594">
    <property type="entry name" value="HATPase_dom"/>
</dbReference>
<evidence type="ECO:0000256" key="3">
    <source>
        <dbReference type="ARBA" id="ARBA00012438"/>
    </source>
</evidence>
<gene>
    <name evidence="14" type="ORF">F6X38_15870</name>
</gene>
<dbReference type="GO" id="GO:0000155">
    <property type="term" value="F:phosphorelay sensor kinase activity"/>
    <property type="evidence" value="ECO:0007669"/>
    <property type="project" value="InterPro"/>
</dbReference>
<feature type="transmembrane region" description="Helical" evidence="11">
    <location>
        <begin position="168"/>
        <end position="189"/>
    </location>
</feature>
<dbReference type="InterPro" id="IPR003660">
    <property type="entry name" value="HAMP_dom"/>
</dbReference>
<evidence type="ECO:0000256" key="4">
    <source>
        <dbReference type="ARBA" id="ARBA00022553"/>
    </source>
</evidence>
<evidence type="ECO:0000259" key="12">
    <source>
        <dbReference type="PROSITE" id="PS50109"/>
    </source>
</evidence>
<sequence length="453" mass="48824">MRLVPLSLGGRLLAAAALFVLLAVAVAGIVIAGILGHFVRLQLDSRLDAQIEVVAASLRLDPAGRLVTLPRADGPPFDRPDRGWYWQAFAEGGTTIASPSLRSERLRFPADPPDRFLLDYLRPWPAELEGPRREPLVARIANRIVDGRPVRIVATAPRAAFVGPLLDALLPVMAAMAALGVVLFGMLVLQVRLGLRPLGRLRADVEAIRRGEAARLAERQPAEVAPLAAEINALLDKNEAGLERARRHVANLAHGLKTPLATVSVLLQESDRDPNGEIASLVGSMDRLIRHHLARARTAALGGPERRRLDLVPRLDDLALVVGRIHADRRIAFERRGPRELFVACEAEDCDELFGNLLDNAFRHAASRVRMELAVRDGEAWIAVEDDGPGLPDERVAEALRPGRRLDEGMPGFGFGLPIAGEIAELYGGGISLGRSDIGGLAVNVALPIAPAA</sequence>
<dbReference type="PANTHER" id="PTHR45436:SF5">
    <property type="entry name" value="SENSOR HISTIDINE KINASE TRCS"/>
    <property type="match status" value="1"/>
</dbReference>
<organism evidence="14 15">
    <name type="scientific">Plantimonas leprariae</name>
    <dbReference type="NCBI Taxonomy" id="2615207"/>
    <lineage>
        <taxon>Bacteria</taxon>
        <taxon>Pseudomonadati</taxon>
        <taxon>Pseudomonadota</taxon>
        <taxon>Alphaproteobacteria</taxon>
        <taxon>Hyphomicrobiales</taxon>
        <taxon>Aurantimonadaceae</taxon>
        <taxon>Plantimonas</taxon>
    </lineage>
</organism>
<dbReference type="RefSeq" id="WP_150971281.1">
    <property type="nucleotide sequence ID" value="NZ_VZDO01000013.1"/>
</dbReference>